<evidence type="ECO:0000313" key="10">
    <source>
        <dbReference type="Proteomes" id="UP000675747"/>
    </source>
</evidence>
<dbReference type="SUPFAM" id="SSF56059">
    <property type="entry name" value="Glutathione synthetase ATP-binding domain-like"/>
    <property type="match status" value="1"/>
</dbReference>
<accession>A0A8J7VUS9</accession>
<evidence type="ECO:0000256" key="4">
    <source>
        <dbReference type="ARBA" id="ARBA00022840"/>
    </source>
</evidence>
<evidence type="ECO:0000259" key="7">
    <source>
        <dbReference type="Pfam" id="PF03738"/>
    </source>
</evidence>
<evidence type="ECO:0000313" key="9">
    <source>
        <dbReference type="EMBL" id="MBS7458639.1"/>
    </source>
</evidence>
<name>A0A8J7VUS9_9GAMM</name>
<proteinExistence type="predicted"/>
<comment type="caution">
    <text evidence="8">The sequence shown here is derived from an EMBL/GenBank/DDBJ whole genome shotgun (WGS) entry which is preliminary data.</text>
</comment>
<dbReference type="EMBL" id="JAGQFT020000012">
    <property type="protein sequence ID" value="MBS7458639.1"/>
    <property type="molecule type" value="Genomic_DNA"/>
</dbReference>
<evidence type="ECO:0000256" key="1">
    <source>
        <dbReference type="ARBA" id="ARBA00022598"/>
    </source>
</evidence>
<gene>
    <name evidence="9" type="ORF">KB893_015975</name>
    <name evidence="8" type="ORF">KB893_09040</name>
</gene>
<dbReference type="Proteomes" id="UP000675747">
    <property type="component" value="Unassembled WGS sequence"/>
</dbReference>
<keyword evidence="10" id="KW-1185">Reference proteome</keyword>
<dbReference type="GO" id="GO:0016874">
    <property type="term" value="F:ligase activity"/>
    <property type="evidence" value="ECO:0007669"/>
    <property type="project" value="UniProtKB-KW"/>
</dbReference>
<dbReference type="InterPro" id="IPR005494">
    <property type="entry name" value="GSPS_pre-ATP-grasp-like_dom"/>
</dbReference>
<protein>
    <submittedName>
        <fullName evidence="8">Glutathionylspermidine synthase family protein</fullName>
    </submittedName>
</protein>
<dbReference type="RefSeq" id="WP_211926601.1">
    <property type="nucleotide sequence ID" value="NZ_JAGQFT020000012.1"/>
</dbReference>
<feature type="domain" description="Glutathionylspermidine synthase pre-ATP-grasp-like" evidence="7">
    <location>
        <begin position="12"/>
        <end position="383"/>
    </location>
</feature>
<evidence type="ECO:0000256" key="6">
    <source>
        <dbReference type="SAM" id="MobiDB-lite"/>
    </source>
</evidence>
<evidence type="ECO:0000256" key="3">
    <source>
        <dbReference type="ARBA" id="ARBA00022741"/>
    </source>
</evidence>
<dbReference type="Pfam" id="PF03738">
    <property type="entry name" value="GSP_synth"/>
    <property type="match status" value="1"/>
</dbReference>
<dbReference type="EMBL" id="JAGQFT010000066">
    <property type="protein sequence ID" value="MBR0562661.1"/>
    <property type="molecule type" value="Genomic_DNA"/>
</dbReference>
<evidence type="ECO:0000256" key="5">
    <source>
        <dbReference type="ARBA" id="ARBA00022842"/>
    </source>
</evidence>
<sequence length="410" mass="45845">MRRIAIPERPDWRGTAERHGFVFHTVCGEPYWDETAFYAFTLEQVERDIEDPSAELHAMALDLVDGIVRSEASLRRLAIPERYWDWIARSWQARQPHLYGRMDLAYDGRGPARLYELNYDTPTSLFEAAFFQWEWLEDGRRRSLLPMGADQYNGIQEALVEAFASIAPGLPRPFYLASVRDSVEDRGTVEYLRDCALQAGLDAALIAMEDIGLGENGGFTDLGDTVIGTLFKLYPLEDLFADDFGRHLPDSGVQLIEPPWKAVLSNKGVLPLLWEAHRGHPNLLEAHFDDGRDALPPGWVRKPLFSREGANVSIRRADGSETRSDGPYAGPCIRQAYAPLPRFDGGHAVVGSWVVGDRACGMGIREDTSEITHDTARFVPHAIVDAGWEPGRSEPPPPPRRGGRDDVLVA</sequence>
<keyword evidence="4" id="KW-0067">ATP-binding</keyword>
<dbReference type="AlphaFoldDB" id="A0A8J7VUS9"/>
<evidence type="ECO:0000256" key="2">
    <source>
        <dbReference type="ARBA" id="ARBA00022723"/>
    </source>
</evidence>
<evidence type="ECO:0000313" key="8">
    <source>
        <dbReference type="EMBL" id="MBR0562661.1"/>
    </source>
</evidence>
<reference evidence="9 10" key="1">
    <citation type="journal article" date="2021" name="Microbiol. Resour. Announc.">
        <title>Draft Genome Sequence of Coralloluteibacterium stylophorae LMG 29479T.</title>
        <authorList>
            <person name="Karlyshev A.V."/>
            <person name="Kudryashova E.B."/>
            <person name="Ariskina E.V."/>
            <person name="Conroy A.P."/>
            <person name="Abidueva E.Y."/>
        </authorList>
    </citation>
    <scope>NUCLEOTIDE SEQUENCE [LARGE SCALE GENOMIC DNA]</scope>
    <source>
        <strain evidence="9 10">LMG 29479</strain>
    </source>
</reference>
<keyword evidence="5" id="KW-0460">Magnesium</keyword>
<dbReference type="InterPro" id="IPR016185">
    <property type="entry name" value="PreATP-grasp_dom_sf"/>
</dbReference>
<dbReference type="GO" id="GO:0005524">
    <property type="term" value="F:ATP binding"/>
    <property type="evidence" value="ECO:0007669"/>
    <property type="project" value="UniProtKB-KW"/>
</dbReference>
<feature type="region of interest" description="Disordered" evidence="6">
    <location>
        <begin position="385"/>
        <end position="410"/>
    </location>
</feature>
<keyword evidence="2" id="KW-0479">Metal-binding</keyword>
<dbReference type="SUPFAM" id="SSF52440">
    <property type="entry name" value="PreATP-grasp domain"/>
    <property type="match status" value="1"/>
</dbReference>
<dbReference type="Gene3D" id="3.30.1490.330">
    <property type="match status" value="1"/>
</dbReference>
<reference evidence="8" key="2">
    <citation type="submission" date="2021-04" db="EMBL/GenBank/DDBJ databases">
        <authorList>
            <person name="Karlyshev A.V."/>
        </authorList>
    </citation>
    <scope>NUCLEOTIDE SEQUENCE</scope>
    <source>
        <strain evidence="8">LMG 29479</strain>
    </source>
</reference>
<keyword evidence="3" id="KW-0547">Nucleotide-binding</keyword>
<dbReference type="GO" id="GO:0046872">
    <property type="term" value="F:metal ion binding"/>
    <property type="evidence" value="ECO:0007669"/>
    <property type="project" value="UniProtKB-KW"/>
</dbReference>
<organism evidence="8">
    <name type="scientific">Coralloluteibacterium stylophorae</name>
    <dbReference type="NCBI Taxonomy" id="1776034"/>
    <lineage>
        <taxon>Bacteria</taxon>
        <taxon>Pseudomonadati</taxon>
        <taxon>Pseudomonadota</taxon>
        <taxon>Gammaproteobacteria</taxon>
        <taxon>Lysobacterales</taxon>
        <taxon>Lysobacteraceae</taxon>
        <taxon>Coralloluteibacterium</taxon>
    </lineage>
</organism>
<keyword evidence="1" id="KW-0436">Ligase</keyword>